<dbReference type="AlphaFoldDB" id="A0A8J2S4P7"/>
<dbReference type="PROSITE" id="PS50102">
    <property type="entry name" value="RRM"/>
    <property type="match status" value="2"/>
</dbReference>
<feature type="domain" description="RRM" evidence="4">
    <location>
        <begin position="100"/>
        <end position="172"/>
    </location>
</feature>
<accession>A0A8J2S4P7</accession>
<proteinExistence type="predicted"/>
<gene>
    <name evidence="6" type="ORF">DGAL_LOCUS17426</name>
</gene>
<dbReference type="GO" id="GO:0005737">
    <property type="term" value="C:cytoplasm"/>
    <property type="evidence" value="ECO:0007669"/>
    <property type="project" value="TreeGrafter"/>
</dbReference>
<dbReference type="Gene3D" id="3.30.70.330">
    <property type="match status" value="2"/>
</dbReference>
<feature type="domain" description="Tudor" evidence="5">
    <location>
        <begin position="264"/>
        <end position="324"/>
    </location>
</feature>
<evidence type="ECO:0000256" key="1">
    <source>
        <dbReference type="ARBA" id="ARBA00022884"/>
    </source>
</evidence>
<feature type="compositionally biased region" description="Low complexity" evidence="3">
    <location>
        <begin position="179"/>
        <end position="194"/>
    </location>
</feature>
<name>A0A8J2S4P7_9CRUS</name>
<keyword evidence="1 2" id="KW-0694">RNA-binding</keyword>
<dbReference type="InterPro" id="IPR012677">
    <property type="entry name" value="Nucleotide-bd_a/b_plait_sf"/>
</dbReference>
<dbReference type="InterPro" id="IPR035979">
    <property type="entry name" value="RBD_domain_sf"/>
</dbReference>
<dbReference type="InterPro" id="IPR000504">
    <property type="entry name" value="RRM_dom"/>
</dbReference>
<evidence type="ECO:0000313" key="7">
    <source>
        <dbReference type="Proteomes" id="UP000789390"/>
    </source>
</evidence>
<comment type="caution">
    <text evidence="6">The sequence shown here is derived from an EMBL/GenBank/DDBJ whole genome shotgun (WGS) entry which is preliminary data.</text>
</comment>
<feature type="region of interest" description="Disordered" evidence="3">
    <location>
        <begin position="174"/>
        <end position="216"/>
    </location>
</feature>
<dbReference type="Gene3D" id="2.30.30.140">
    <property type="match status" value="2"/>
</dbReference>
<dbReference type="SUPFAM" id="SSF63748">
    <property type="entry name" value="Tudor/PWWP/MBT"/>
    <property type="match status" value="2"/>
</dbReference>
<feature type="compositionally biased region" description="Polar residues" evidence="3">
    <location>
        <begin position="200"/>
        <end position="215"/>
    </location>
</feature>
<evidence type="ECO:0000259" key="4">
    <source>
        <dbReference type="PROSITE" id="PS50102"/>
    </source>
</evidence>
<dbReference type="SMART" id="SM00333">
    <property type="entry name" value="TUDOR"/>
    <property type="match status" value="2"/>
</dbReference>
<dbReference type="GO" id="GO:0003729">
    <property type="term" value="F:mRNA binding"/>
    <property type="evidence" value="ECO:0007669"/>
    <property type="project" value="TreeGrafter"/>
</dbReference>
<dbReference type="PROSITE" id="PS50304">
    <property type="entry name" value="TUDOR"/>
    <property type="match status" value="2"/>
</dbReference>
<feature type="domain" description="RRM" evidence="4">
    <location>
        <begin position="3"/>
        <end position="73"/>
    </location>
</feature>
<evidence type="ECO:0000313" key="6">
    <source>
        <dbReference type="EMBL" id="CAH0113529.1"/>
    </source>
</evidence>
<feature type="domain" description="Tudor" evidence="5">
    <location>
        <begin position="524"/>
        <end position="582"/>
    </location>
</feature>
<dbReference type="PANTHER" id="PTHR23003:SF51">
    <property type="entry name" value="SERINE-ARGININE PROTEIN 55"/>
    <property type="match status" value="1"/>
</dbReference>
<sequence length="659" mass="72832">MGSRVFIGGLPMCAEERDVEQFFRGCGRLREVLLKDRFGFVEFEDYRDAQCAVSNLNGKELCGVRVKVKLAYPYRRGCDDPNCRDRNDSSRSNSPTTAGYRLVVENLSSAISWQDLKDLMRQAGKVTYVDVYKSSRQGMVEFASYSDLKEAMKRFDGILLNSRQIKLVDVSDISGSPHLSSTQSRSRNSSDSLTEMPVSTPKSPSVRQRSYPTSKLSEEGRHLVVVSHTVNGPHKFAIQLTSEAEAYGKLRKAIESSLRPFPGIPKKGDPCIALCLTGKAFHRCLITAVDDSGPTYTVYFIDIGTECQISPDFIRDISNELLACPPFAYQVSLAGVEEVAQLIGLNDIFSSLLKSAGYLLAQVTKDKVHLYDHSGRNFIDVLTSIKLHLMATILGIATNGPSVASPSPPLTKEMIPPKRILALDDSLRDISALPDLFPTESDLRTENFSASSVAMEISPRKNNASKLDEILLNGKFTQGQLISSVAGISHIVSVNEVWIQLDPLAAELIMEEIAVDVHQLEHLEPASGIYCLCLHKKDKRWYRAVVHSVQEDCASVTFIDYGIPSIVNTFDFKVLPPHLSQQPDLALKCALDGAGMKNKTSSTDSKCLSIIVDSGFVSVVFVHQTLTQLFVRLFDDSGTDLNEKMGLLERNVSDFSEKH</sequence>
<organism evidence="6 7">
    <name type="scientific">Daphnia galeata</name>
    <dbReference type="NCBI Taxonomy" id="27404"/>
    <lineage>
        <taxon>Eukaryota</taxon>
        <taxon>Metazoa</taxon>
        <taxon>Ecdysozoa</taxon>
        <taxon>Arthropoda</taxon>
        <taxon>Crustacea</taxon>
        <taxon>Branchiopoda</taxon>
        <taxon>Diplostraca</taxon>
        <taxon>Cladocera</taxon>
        <taxon>Anomopoda</taxon>
        <taxon>Daphniidae</taxon>
        <taxon>Daphnia</taxon>
    </lineage>
</organism>
<evidence type="ECO:0000256" key="3">
    <source>
        <dbReference type="SAM" id="MobiDB-lite"/>
    </source>
</evidence>
<dbReference type="EMBL" id="CAKKLH010000341">
    <property type="protein sequence ID" value="CAH0113529.1"/>
    <property type="molecule type" value="Genomic_DNA"/>
</dbReference>
<reference evidence="6" key="1">
    <citation type="submission" date="2021-11" db="EMBL/GenBank/DDBJ databases">
        <authorList>
            <person name="Schell T."/>
        </authorList>
    </citation>
    <scope>NUCLEOTIDE SEQUENCE</scope>
    <source>
        <strain evidence="6">M5</strain>
    </source>
</reference>
<dbReference type="Pfam" id="PF00076">
    <property type="entry name" value="RRM_1"/>
    <property type="match status" value="2"/>
</dbReference>
<dbReference type="OrthoDB" id="9995375at2759"/>
<dbReference type="InterPro" id="IPR050374">
    <property type="entry name" value="RRT5_SRSF_SR"/>
</dbReference>
<keyword evidence="7" id="KW-1185">Reference proteome</keyword>
<dbReference type="SMART" id="SM00360">
    <property type="entry name" value="RRM"/>
    <property type="match status" value="2"/>
</dbReference>
<dbReference type="GO" id="GO:0005634">
    <property type="term" value="C:nucleus"/>
    <property type="evidence" value="ECO:0007669"/>
    <property type="project" value="TreeGrafter"/>
</dbReference>
<dbReference type="CDD" id="cd12337">
    <property type="entry name" value="RRM1_SRSF4_like"/>
    <property type="match status" value="1"/>
</dbReference>
<dbReference type="Proteomes" id="UP000789390">
    <property type="component" value="Unassembled WGS sequence"/>
</dbReference>
<dbReference type="InterPro" id="IPR002999">
    <property type="entry name" value="Tudor"/>
</dbReference>
<evidence type="ECO:0000256" key="2">
    <source>
        <dbReference type="PROSITE-ProRule" id="PRU00176"/>
    </source>
</evidence>
<protein>
    <submittedName>
        <fullName evidence="6">Uncharacterized protein</fullName>
    </submittedName>
</protein>
<dbReference type="Pfam" id="PF00567">
    <property type="entry name" value="TUDOR"/>
    <property type="match status" value="2"/>
</dbReference>
<evidence type="ECO:0000259" key="5">
    <source>
        <dbReference type="PROSITE" id="PS50304"/>
    </source>
</evidence>
<dbReference type="SUPFAM" id="SSF54928">
    <property type="entry name" value="RNA-binding domain, RBD"/>
    <property type="match status" value="1"/>
</dbReference>
<dbReference type="PANTHER" id="PTHR23003">
    <property type="entry name" value="RNA RECOGNITION MOTIF RRM DOMAIN CONTAINING PROTEIN"/>
    <property type="match status" value="1"/>
</dbReference>